<protein>
    <submittedName>
        <fullName evidence="1">Uncharacterized protein</fullName>
    </submittedName>
</protein>
<name>A0A4C1U0Q3_EUMVA</name>
<proteinExistence type="predicted"/>
<accession>A0A4C1U0Q3</accession>
<comment type="caution">
    <text evidence="1">The sequence shown here is derived from an EMBL/GenBank/DDBJ whole genome shotgun (WGS) entry which is preliminary data.</text>
</comment>
<dbReference type="EMBL" id="BGZK01000113">
    <property type="protein sequence ID" value="GBP19925.1"/>
    <property type="molecule type" value="Genomic_DNA"/>
</dbReference>
<gene>
    <name evidence="1" type="ORF">EVAR_11315_1</name>
</gene>
<reference evidence="1 2" key="1">
    <citation type="journal article" date="2019" name="Commun. Biol.">
        <title>The bagworm genome reveals a unique fibroin gene that provides high tensile strength.</title>
        <authorList>
            <person name="Kono N."/>
            <person name="Nakamura H."/>
            <person name="Ohtoshi R."/>
            <person name="Tomita M."/>
            <person name="Numata K."/>
            <person name="Arakawa K."/>
        </authorList>
    </citation>
    <scope>NUCLEOTIDE SEQUENCE [LARGE SCALE GENOMIC DNA]</scope>
</reference>
<evidence type="ECO:0000313" key="1">
    <source>
        <dbReference type="EMBL" id="GBP19925.1"/>
    </source>
</evidence>
<keyword evidence="2" id="KW-1185">Reference proteome</keyword>
<evidence type="ECO:0000313" key="2">
    <source>
        <dbReference type="Proteomes" id="UP000299102"/>
    </source>
</evidence>
<dbReference type="AlphaFoldDB" id="A0A4C1U0Q3"/>
<organism evidence="1 2">
    <name type="scientific">Eumeta variegata</name>
    <name type="common">Bagworm moth</name>
    <name type="synonym">Eumeta japonica</name>
    <dbReference type="NCBI Taxonomy" id="151549"/>
    <lineage>
        <taxon>Eukaryota</taxon>
        <taxon>Metazoa</taxon>
        <taxon>Ecdysozoa</taxon>
        <taxon>Arthropoda</taxon>
        <taxon>Hexapoda</taxon>
        <taxon>Insecta</taxon>
        <taxon>Pterygota</taxon>
        <taxon>Neoptera</taxon>
        <taxon>Endopterygota</taxon>
        <taxon>Lepidoptera</taxon>
        <taxon>Glossata</taxon>
        <taxon>Ditrysia</taxon>
        <taxon>Tineoidea</taxon>
        <taxon>Psychidae</taxon>
        <taxon>Oiketicinae</taxon>
        <taxon>Eumeta</taxon>
    </lineage>
</organism>
<sequence length="102" mass="11399">MEVGTYHSVREVRTHFTSRDRLLLDKLTTQPGNDLVLTCETDDSAGNEEKSFISDLGKRLKAKGATPFLVLIYSKPYRSPSNAAMPLATFKPDHTRDGIFVI</sequence>
<dbReference type="Proteomes" id="UP000299102">
    <property type="component" value="Unassembled WGS sequence"/>
</dbReference>